<dbReference type="AlphaFoldDB" id="A0A6A4BN97"/>
<evidence type="ECO:0000313" key="4">
    <source>
        <dbReference type="Proteomes" id="UP000434957"/>
    </source>
</evidence>
<name>A0A6A4BN97_9STRA</name>
<evidence type="ECO:0000313" key="3">
    <source>
        <dbReference type="EMBL" id="KAE9274265.1"/>
    </source>
</evidence>
<organism evidence="3 4">
    <name type="scientific">Phytophthora rubi</name>
    <dbReference type="NCBI Taxonomy" id="129364"/>
    <lineage>
        <taxon>Eukaryota</taxon>
        <taxon>Sar</taxon>
        <taxon>Stramenopiles</taxon>
        <taxon>Oomycota</taxon>
        <taxon>Peronosporomycetes</taxon>
        <taxon>Peronosporales</taxon>
        <taxon>Peronosporaceae</taxon>
        <taxon>Phytophthora</taxon>
    </lineage>
</organism>
<gene>
    <name evidence="3" type="ORF">PR003_g29659</name>
</gene>
<dbReference type="Pfam" id="PF03184">
    <property type="entry name" value="DDE_1"/>
    <property type="match status" value="1"/>
</dbReference>
<accession>A0A6A4BN97</accession>
<dbReference type="Proteomes" id="UP000434957">
    <property type="component" value="Unassembled WGS sequence"/>
</dbReference>
<dbReference type="InterPro" id="IPR004875">
    <property type="entry name" value="DDE_SF_endonuclease_dom"/>
</dbReference>
<dbReference type="GO" id="GO:0003677">
    <property type="term" value="F:DNA binding"/>
    <property type="evidence" value="ECO:0007669"/>
    <property type="project" value="TreeGrafter"/>
</dbReference>
<evidence type="ECO:0000259" key="2">
    <source>
        <dbReference type="Pfam" id="PF03184"/>
    </source>
</evidence>
<comment type="caution">
    <text evidence="3">The sequence shown here is derived from an EMBL/GenBank/DDBJ whole genome shotgun (WGS) entry which is preliminary data.</text>
</comment>
<protein>
    <recommendedName>
        <fullName evidence="2">DDE-1 domain-containing protein</fullName>
    </recommendedName>
</protein>
<dbReference type="InterPro" id="IPR050863">
    <property type="entry name" value="CenT-Element_Derived"/>
</dbReference>
<dbReference type="GO" id="GO:0005634">
    <property type="term" value="C:nucleus"/>
    <property type="evidence" value="ECO:0007669"/>
    <property type="project" value="TreeGrafter"/>
</dbReference>
<sequence>MRPVPHLNRQKSQAIEEANLRGVSSELAAKYNIHRTTLYRWVKGQVAIKAARPTKTFAVDTKRGPAITYPELEKRLLEWVTDMRRNRSKCVTTECLMIMGARFEPRLLSDRSERAALEYLRRFRLLNRLSVRRITHRGTKQRSEMENVASAFGASMRWSTENNSIVSIFPGHSKYDHVYNMDQTSIYIDMNPNTTITFTGDKNVDVVQSMTENAFRASVFLCASATGKKMPPLIVFAGVPNADVHQELLNHPLHRDRVILTVQRKAYCDERVMLDWIDEVWGPGASNQRLLLLDSLKTHKMASVRTKLEEDYCSEVEFVPPGITGLAQPMDVSVMRSFKSRCRRLYVNYHINHDFPANTTARRFLMTQIVLLAWESIEEKRIARGFVKAGLVPIGPREADGSFRVQEPPSDPASAGEESETE</sequence>
<dbReference type="PANTHER" id="PTHR19303:SF57">
    <property type="entry name" value="HTH CENPB-TYPE DOMAIN-CONTAINING PROTEIN"/>
    <property type="match status" value="1"/>
</dbReference>
<dbReference type="PANTHER" id="PTHR19303">
    <property type="entry name" value="TRANSPOSON"/>
    <property type="match status" value="1"/>
</dbReference>
<proteinExistence type="predicted"/>
<reference evidence="3 4" key="1">
    <citation type="submission" date="2018-08" db="EMBL/GenBank/DDBJ databases">
        <title>Genomic investigation of the strawberry pathogen Phytophthora fragariae indicates pathogenicity is determined by transcriptional variation in three key races.</title>
        <authorList>
            <person name="Adams T.M."/>
            <person name="Armitage A.D."/>
            <person name="Sobczyk M.K."/>
            <person name="Bates H.J."/>
            <person name="Dunwell J.M."/>
            <person name="Nellist C.F."/>
            <person name="Harrison R.J."/>
        </authorList>
    </citation>
    <scope>NUCLEOTIDE SEQUENCE [LARGE SCALE GENOMIC DNA]</scope>
    <source>
        <strain evidence="3 4">SCRP333</strain>
    </source>
</reference>
<feature type="domain" description="DDE-1" evidence="2">
    <location>
        <begin position="216"/>
        <end position="386"/>
    </location>
</feature>
<dbReference type="EMBL" id="QXFT01005095">
    <property type="protein sequence ID" value="KAE9274265.1"/>
    <property type="molecule type" value="Genomic_DNA"/>
</dbReference>
<evidence type="ECO:0000256" key="1">
    <source>
        <dbReference type="SAM" id="MobiDB-lite"/>
    </source>
</evidence>
<feature type="region of interest" description="Disordered" evidence="1">
    <location>
        <begin position="398"/>
        <end position="422"/>
    </location>
</feature>
<keyword evidence="4" id="KW-1185">Reference proteome</keyword>